<protein>
    <submittedName>
        <fullName evidence="2">Uncharacterized protein</fullName>
    </submittedName>
</protein>
<comment type="caution">
    <text evidence="2">The sequence shown here is derived from an EMBL/GenBank/DDBJ whole genome shotgun (WGS) entry which is preliminary data.</text>
</comment>
<proteinExistence type="predicted"/>
<dbReference type="RefSeq" id="WP_200485461.1">
    <property type="nucleotide sequence ID" value="NZ_JAEPIV010000006.1"/>
</dbReference>
<feature type="region of interest" description="Disordered" evidence="1">
    <location>
        <begin position="1"/>
        <end position="20"/>
    </location>
</feature>
<gene>
    <name evidence="2" type="ORF">JJL56_14235</name>
</gene>
<keyword evidence="3" id="KW-1185">Reference proteome</keyword>
<evidence type="ECO:0000313" key="3">
    <source>
        <dbReference type="Proteomes" id="UP000654452"/>
    </source>
</evidence>
<dbReference type="Proteomes" id="UP000654452">
    <property type="component" value="Unassembled WGS sequence"/>
</dbReference>
<organism evidence="2 3">
    <name type="scientific">Azospirillum aestuarii</name>
    <dbReference type="NCBI Taxonomy" id="2802052"/>
    <lineage>
        <taxon>Bacteria</taxon>
        <taxon>Pseudomonadati</taxon>
        <taxon>Pseudomonadota</taxon>
        <taxon>Alphaproteobacteria</taxon>
        <taxon>Rhodospirillales</taxon>
        <taxon>Azospirillaceae</taxon>
        <taxon>Azospirillum</taxon>
    </lineage>
</organism>
<accession>A0ABS1HYX8</accession>
<evidence type="ECO:0000256" key="1">
    <source>
        <dbReference type="SAM" id="MobiDB-lite"/>
    </source>
</evidence>
<dbReference type="EMBL" id="JAEPIV010000006">
    <property type="protein sequence ID" value="MBK4720029.1"/>
    <property type="molecule type" value="Genomic_DNA"/>
</dbReference>
<name>A0ABS1HYX8_9PROT</name>
<sequence>MTAAPTHLSPTHVSAAQPSVDPPMVLPANAATLLAAWHRTGRPVIHVRHDSTDAVFTFARRDWSGHLRSAQEVHDMSHANLSGEYAVIMGTAAVLRAPG</sequence>
<reference evidence="2 3" key="1">
    <citation type="submission" date="2021-01" db="EMBL/GenBank/DDBJ databases">
        <title>Azospirillum sp. YIM DDC1 draft genome.</title>
        <authorList>
            <person name="Wang Y.-X."/>
        </authorList>
    </citation>
    <scope>NUCLEOTIDE SEQUENCE [LARGE SCALE GENOMIC DNA]</scope>
    <source>
        <strain evidence="2 3">YIM DDC1</strain>
    </source>
</reference>
<evidence type="ECO:0000313" key="2">
    <source>
        <dbReference type="EMBL" id="MBK4720029.1"/>
    </source>
</evidence>
<feature type="compositionally biased region" description="Polar residues" evidence="1">
    <location>
        <begin position="8"/>
        <end position="17"/>
    </location>
</feature>